<dbReference type="InterPro" id="IPR007055">
    <property type="entry name" value="BON_dom"/>
</dbReference>
<dbReference type="RefSeq" id="WP_379876831.1">
    <property type="nucleotide sequence ID" value="NZ_JBHUIP010000012.1"/>
</dbReference>
<dbReference type="InterPro" id="IPR001775">
    <property type="entry name" value="GspD/PilQ"/>
</dbReference>
<feature type="domain" description="Type II/III secretion system secretin-like" evidence="2">
    <location>
        <begin position="225"/>
        <end position="387"/>
    </location>
</feature>
<evidence type="ECO:0000259" key="2">
    <source>
        <dbReference type="Pfam" id="PF00263"/>
    </source>
</evidence>
<dbReference type="InterPro" id="IPR032789">
    <property type="entry name" value="T2SS-T3SS_pil_N"/>
</dbReference>
<dbReference type="PRINTS" id="PR00811">
    <property type="entry name" value="BCTERIALGSPD"/>
</dbReference>
<dbReference type="PANTHER" id="PTHR30332">
    <property type="entry name" value="PROBABLE GENERAL SECRETION PATHWAY PROTEIN D"/>
    <property type="match status" value="1"/>
</dbReference>
<dbReference type="InterPro" id="IPR050810">
    <property type="entry name" value="Bact_Secretion_Sys_Channel"/>
</dbReference>
<comment type="caution">
    <text evidence="5">The sequence shown here is derived from an EMBL/GenBank/DDBJ whole genome shotgun (WGS) entry which is preliminary data.</text>
</comment>
<proteinExistence type="inferred from homology"/>
<feature type="domain" description="Pilus formation protein N-terminal" evidence="4">
    <location>
        <begin position="28"/>
        <end position="94"/>
    </location>
</feature>
<organism evidence="5 6">
    <name type="scientific">Lacibacterium aquatile</name>
    <dbReference type="NCBI Taxonomy" id="1168082"/>
    <lineage>
        <taxon>Bacteria</taxon>
        <taxon>Pseudomonadati</taxon>
        <taxon>Pseudomonadota</taxon>
        <taxon>Alphaproteobacteria</taxon>
        <taxon>Rhodospirillales</taxon>
        <taxon>Rhodospirillaceae</taxon>
    </lineage>
</organism>
<dbReference type="EMBL" id="JBHUIP010000012">
    <property type="protein sequence ID" value="MFD2263786.1"/>
    <property type="molecule type" value="Genomic_DNA"/>
</dbReference>
<evidence type="ECO:0000259" key="4">
    <source>
        <dbReference type="Pfam" id="PF13629"/>
    </source>
</evidence>
<dbReference type="PANTHER" id="PTHR30332:SF17">
    <property type="entry name" value="TYPE IV PILIATION SYSTEM PROTEIN DR_0774-RELATED"/>
    <property type="match status" value="1"/>
</dbReference>
<dbReference type="Proteomes" id="UP001597295">
    <property type="component" value="Unassembled WGS sequence"/>
</dbReference>
<keyword evidence="6" id="KW-1185">Reference proteome</keyword>
<dbReference type="Pfam" id="PF04972">
    <property type="entry name" value="BON"/>
    <property type="match status" value="1"/>
</dbReference>
<name>A0ABW5DTG6_9PROT</name>
<comment type="similarity">
    <text evidence="1">Belongs to the bacterial secretin family.</text>
</comment>
<protein>
    <submittedName>
        <fullName evidence="5">Type II and III secretion system protein family protein</fullName>
    </submittedName>
</protein>
<evidence type="ECO:0000313" key="6">
    <source>
        <dbReference type="Proteomes" id="UP001597295"/>
    </source>
</evidence>
<evidence type="ECO:0000313" key="5">
    <source>
        <dbReference type="EMBL" id="MFD2263786.1"/>
    </source>
</evidence>
<dbReference type="Pfam" id="PF00263">
    <property type="entry name" value="Secretin"/>
    <property type="match status" value="1"/>
</dbReference>
<gene>
    <name evidence="5" type="ORF">ACFSM5_12870</name>
</gene>
<feature type="domain" description="BON" evidence="3">
    <location>
        <begin position="100"/>
        <end position="158"/>
    </location>
</feature>
<evidence type="ECO:0000259" key="3">
    <source>
        <dbReference type="Pfam" id="PF04972"/>
    </source>
</evidence>
<sequence length="436" mass="46245">MINLRQGLLALIFLVSPVLANAQVLEYVIPLGKGRSVELKRDARDVFVASPDIADVTANTPRLFYIVANKIGTTNAFFSDAAGKPILEVSIRVEADVPGIQNALRQALPDAQFQVYAAGDKVFLAGTVVSASAADQAERIARLYVKDDKGLVNLLKVTGGDQILLRVRVAEMRRSVARQLGINALKADGSSIGLSAGRATTGAFGQVNFSINTNAFDTLSASIDALEDQGLVKTLAEPNVTAISGESAGFLAGGEFPVPISRDQQGNSVVEFKPFGVGLNFTPVVLSSGRISLKMSTEVSSLTDEGSQVVGQLRIPGLSVRRVETTVEMPSGSSLVVAGLLRNDLNTSSSGLPGLMEIPILGSLFRSTSFQRNESELVVLVTPYVVRPTQDGLLTLPTAGQQPPDDIDLFLFKRLGFTNPNEARASVKGPVGYVFD</sequence>
<dbReference type="InterPro" id="IPR004846">
    <property type="entry name" value="T2SS/T3SS_dom"/>
</dbReference>
<accession>A0ABW5DTG6</accession>
<reference evidence="6" key="1">
    <citation type="journal article" date="2019" name="Int. J. Syst. Evol. Microbiol.">
        <title>The Global Catalogue of Microorganisms (GCM) 10K type strain sequencing project: providing services to taxonomists for standard genome sequencing and annotation.</title>
        <authorList>
            <consortium name="The Broad Institute Genomics Platform"/>
            <consortium name="The Broad Institute Genome Sequencing Center for Infectious Disease"/>
            <person name="Wu L."/>
            <person name="Ma J."/>
        </authorList>
    </citation>
    <scope>NUCLEOTIDE SEQUENCE [LARGE SCALE GENOMIC DNA]</scope>
    <source>
        <strain evidence="6">CGMCC 1.19062</strain>
    </source>
</reference>
<evidence type="ECO:0000256" key="1">
    <source>
        <dbReference type="RuleBase" id="RU004003"/>
    </source>
</evidence>
<dbReference type="Pfam" id="PF13629">
    <property type="entry name" value="T2SS-T3SS_pil_N"/>
    <property type="match status" value="1"/>
</dbReference>